<dbReference type="SUPFAM" id="SSF56300">
    <property type="entry name" value="Metallo-dependent phosphatases"/>
    <property type="match status" value="1"/>
</dbReference>
<evidence type="ECO:0000259" key="2">
    <source>
        <dbReference type="Pfam" id="PF00149"/>
    </source>
</evidence>
<dbReference type="PANTHER" id="PTHR31302:SF0">
    <property type="entry name" value="TRANSMEMBRANE PROTEIN WITH METALLOPHOSPHOESTERASE DOMAIN"/>
    <property type="match status" value="1"/>
</dbReference>
<dbReference type="PANTHER" id="PTHR31302">
    <property type="entry name" value="TRANSMEMBRANE PROTEIN WITH METALLOPHOSPHOESTERASE DOMAIN-RELATED"/>
    <property type="match status" value="1"/>
</dbReference>
<dbReference type="Proteomes" id="UP000309668">
    <property type="component" value="Unassembled WGS sequence"/>
</dbReference>
<gene>
    <name evidence="3" type="ORF">FEV51_06640</name>
</gene>
<name>A0A5S3P7N5_9SPHN</name>
<keyword evidence="3" id="KW-0378">Hydrolase</keyword>
<dbReference type="EMBL" id="VCAO01000002">
    <property type="protein sequence ID" value="TMM49042.1"/>
    <property type="molecule type" value="Genomic_DNA"/>
</dbReference>
<protein>
    <submittedName>
        <fullName evidence="3">Phosphohydrolase</fullName>
    </submittedName>
</protein>
<keyword evidence="4" id="KW-1185">Reference proteome</keyword>
<keyword evidence="1" id="KW-0732">Signal</keyword>
<dbReference type="RefSeq" id="WP_138617153.1">
    <property type="nucleotide sequence ID" value="NZ_VCAO01000002.1"/>
</dbReference>
<dbReference type="OrthoDB" id="9780884at2"/>
<dbReference type="Gene3D" id="3.60.21.10">
    <property type="match status" value="1"/>
</dbReference>
<dbReference type="InterPro" id="IPR051158">
    <property type="entry name" value="Metallophosphoesterase_sf"/>
</dbReference>
<evidence type="ECO:0000313" key="4">
    <source>
        <dbReference type="Proteomes" id="UP000309668"/>
    </source>
</evidence>
<dbReference type="Pfam" id="PF00149">
    <property type="entry name" value="Metallophos"/>
    <property type="match status" value="1"/>
</dbReference>
<comment type="caution">
    <text evidence="3">The sequence shown here is derived from an EMBL/GenBank/DDBJ whole genome shotgun (WGS) entry which is preliminary data.</text>
</comment>
<evidence type="ECO:0000256" key="1">
    <source>
        <dbReference type="SAM" id="SignalP"/>
    </source>
</evidence>
<dbReference type="InterPro" id="IPR029052">
    <property type="entry name" value="Metallo-depent_PP-like"/>
</dbReference>
<accession>A0A5S3P7N5</accession>
<dbReference type="GO" id="GO:0016787">
    <property type="term" value="F:hydrolase activity"/>
    <property type="evidence" value="ECO:0007669"/>
    <property type="project" value="UniProtKB-KW"/>
</dbReference>
<organism evidence="3 4">
    <name type="scientific">Qipengyuania marisflavi</name>
    <dbReference type="NCBI Taxonomy" id="2486356"/>
    <lineage>
        <taxon>Bacteria</taxon>
        <taxon>Pseudomonadati</taxon>
        <taxon>Pseudomonadota</taxon>
        <taxon>Alphaproteobacteria</taxon>
        <taxon>Sphingomonadales</taxon>
        <taxon>Erythrobacteraceae</taxon>
        <taxon>Qipengyuania</taxon>
    </lineage>
</organism>
<dbReference type="InterPro" id="IPR004843">
    <property type="entry name" value="Calcineurin-like_PHP"/>
</dbReference>
<evidence type="ECO:0000313" key="3">
    <source>
        <dbReference type="EMBL" id="TMM49042.1"/>
    </source>
</evidence>
<proteinExistence type="predicted"/>
<sequence>MTKPKRWQILLLTAIGLALLTSARAWEDTMADPVVRRTTVSLPDLPSDTPPLTLVLISDIHVAGPDMPPSRLARIVDQVNALQPDIVAIADDFISEKRSATHMYAASQAIAPLAKLTPRLATIAVPGNHDHWFDMPGITRELEKAGITLLVNSATQAGPLAIGGLDDGYTGKDNVPATMSALARLSGAQIMLGHSPDAFPQLPPSVRLMLAGHTHCGQIAYPWGGAPAYLSEFGDRYACGRIDEGGKTLIVGAGLGTSLLPIRLFTKPTIWVVELVAPAT</sequence>
<dbReference type="AlphaFoldDB" id="A0A5S3P7N5"/>
<reference evidence="3 4" key="1">
    <citation type="submission" date="2019-05" db="EMBL/GenBank/DDBJ databases">
        <title>Erythrobacter marisflavi sp. nov., isolated from isolated from water of an estuary environment.</title>
        <authorList>
            <person name="Yoon J.-H."/>
        </authorList>
    </citation>
    <scope>NUCLEOTIDE SEQUENCE [LARGE SCALE GENOMIC DNA]</scope>
    <source>
        <strain evidence="3 4">KEM-5</strain>
    </source>
</reference>
<feature type="chain" id="PRO_5024274859" evidence="1">
    <location>
        <begin position="26"/>
        <end position="280"/>
    </location>
</feature>
<feature type="signal peptide" evidence="1">
    <location>
        <begin position="1"/>
        <end position="25"/>
    </location>
</feature>
<feature type="domain" description="Calcineurin-like phosphoesterase" evidence="2">
    <location>
        <begin position="53"/>
        <end position="216"/>
    </location>
</feature>